<comment type="caution">
    <text evidence="9">The sequence shown here is derived from an EMBL/GenBank/DDBJ whole genome shotgun (WGS) entry which is preliminary data.</text>
</comment>
<dbReference type="GO" id="GO:0005840">
    <property type="term" value="C:ribosome"/>
    <property type="evidence" value="ECO:0007669"/>
    <property type="project" value="UniProtKB-KW"/>
</dbReference>
<dbReference type="CDD" id="cd00495">
    <property type="entry name" value="Ribosomal_L25_TL5_CTC"/>
    <property type="match status" value="1"/>
</dbReference>
<dbReference type="InterPro" id="IPR001021">
    <property type="entry name" value="Ribosomal_bL25_long"/>
</dbReference>
<organism evidence="9 10">
    <name type="scientific">Paenibacillus chungangensis</name>
    <dbReference type="NCBI Taxonomy" id="696535"/>
    <lineage>
        <taxon>Bacteria</taxon>
        <taxon>Bacillati</taxon>
        <taxon>Bacillota</taxon>
        <taxon>Bacilli</taxon>
        <taxon>Bacillales</taxon>
        <taxon>Paenibacillaceae</taxon>
        <taxon>Paenibacillus</taxon>
    </lineage>
</organism>
<dbReference type="InterPro" id="IPR020056">
    <property type="entry name" value="Rbsml_bL25/Gln-tRNA_synth_N"/>
</dbReference>
<dbReference type="Pfam" id="PF01386">
    <property type="entry name" value="Ribosomal_L25p"/>
    <property type="match status" value="1"/>
</dbReference>
<name>A0ABW3HX63_9BACL</name>
<dbReference type="PANTHER" id="PTHR33284:SF1">
    <property type="entry name" value="RIBOSOMAL PROTEIN L25_GLN-TRNA SYNTHETASE, ANTI-CODON-BINDING DOMAIN-CONTAINING PROTEIN"/>
    <property type="match status" value="1"/>
</dbReference>
<dbReference type="SUPFAM" id="SSF50715">
    <property type="entry name" value="Ribosomal protein L25-like"/>
    <property type="match status" value="1"/>
</dbReference>
<keyword evidence="4 5" id="KW-0687">Ribonucleoprotein</keyword>
<evidence type="ECO:0000313" key="10">
    <source>
        <dbReference type="Proteomes" id="UP001596989"/>
    </source>
</evidence>
<dbReference type="PANTHER" id="PTHR33284">
    <property type="entry name" value="RIBOSOMAL PROTEIN L25/GLN-TRNA SYNTHETASE, ANTI-CODON-BINDING DOMAIN-CONTAINING PROTEIN"/>
    <property type="match status" value="1"/>
</dbReference>
<feature type="region of interest" description="Disordered" evidence="6">
    <location>
        <begin position="186"/>
        <end position="217"/>
    </location>
</feature>
<evidence type="ECO:0000256" key="5">
    <source>
        <dbReference type="HAMAP-Rule" id="MF_01334"/>
    </source>
</evidence>
<keyword evidence="3 5" id="KW-0689">Ribosomal protein</keyword>
<comment type="function">
    <text evidence="5">This is one of the proteins that binds to the 5S RNA in the ribosome where it forms part of the central protuberance.</text>
</comment>
<feature type="compositionally biased region" description="Basic and acidic residues" evidence="6">
    <location>
        <begin position="201"/>
        <end position="217"/>
    </location>
</feature>
<dbReference type="InterPro" id="IPR011035">
    <property type="entry name" value="Ribosomal_bL25/Gln-tRNA_synth"/>
</dbReference>
<evidence type="ECO:0000256" key="3">
    <source>
        <dbReference type="ARBA" id="ARBA00022980"/>
    </source>
</evidence>
<reference evidence="10" key="1">
    <citation type="journal article" date="2019" name="Int. J. Syst. Evol. Microbiol.">
        <title>The Global Catalogue of Microorganisms (GCM) 10K type strain sequencing project: providing services to taxonomists for standard genome sequencing and annotation.</title>
        <authorList>
            <consortium name="The Broad Institute Genomics Platform"/>
            <consortium name="The Broad Institute Genome Sequencing Center for Infectious Disease"/>
            <person name="Wu L."/>
            <person name="Ma J."/>
        </authorList>
    </citation>
    <scope>NUCLEOTIDE SEQUENCE [LARGE SCALE GENOMIC DNA]</scope>
    <source>
        <strain evidence="10">CCUG 59129</strain>
    </source>
</reference>
<protein>
    <recommendedName>
        <fullName evidence="5">Large ribosomal subunit protein bL25</fullName>
    </recommendedName>
    <alternativeName>
        <fullName evidence="5">General stress protein CTC</fullName>
    </alternativeName>
</protein>
<keyword evidence="1 5" id="KW-0699">rRNA-binding</keyword>
<dbReference type="InterPro" id="IPR029751">
    <property type="entry name" value="Ribosomal_L25_dom"/>
</dbReference>
<evidence type="ECO:0000313" key="9">
    <source>
        <dbReference type="EMBL" id="MFD0962131.1"/>
    </source>
</evidence>
<dbReference type="Pfam" id="PF14693">
    <property type="entry name" value="Ribosomal_TL5_C"/>
    <property type="match status" value="1"/>
</dbReference>
<evidence type="ECO:0000256" key="1">
    <source>
        <dbReference type="ARBA" id="ARBA00022730"/>
    </source>
</evidence>
<comment type="similarity">
    <text evidence="5">Belongs to the bacterial ribosomal protein bL25 family. CTC subfamily.</text>
</comment>
<dbReference type="Gene3D" id="2.170.120.20">
    <property type="entry name" value="Ribosomal protein L25, beta domain"/>
    <property type="match status" value="1"/>
</dbReference>
<keyword evidence="10" id="KW-1185">Reference proteome</keyword>
<evidence type="ECO:0000256" key="2">
    <source>
        <dbReference type="ARBA" id="ARBA00022884"/>
    </source>
</evidence>
<sequence length="217" mass="23867">MTIVMKAESRIGKKQSQLRQLRREGKIPGVVYGKGLDGAVNISVEEKEMNALMRSNPNAVLQLDVPESGQHAVMVAELQRHTLSGMPLHVDFHRINMNEEVRANVPIYAEGESNGIREGGILQIILHELEVQCLPAAIPESIHADMSQLELGDSLLVKDLRLPAGVEVRSEPDSVVLTILTPQKELSEEEKVAQDAELAEAEERSTEANHEEIATST</sequence>
<accession>A0ABW3HX63</accession>
<dbReference type="InterPro" id="IPR037121">
    <property type="entry name" value="Ribosomal_bL25_C"/>
</dbReference>
<dbReference type="InterPro" id="IPR020057">
    <property type="entry name" value="Ribosomal_bL25_b-dom"/>
</dbReference>
<feature type="domain" description="Large ribosomal subunit protein bL25 L25" evidence="7">
    <location>
        <begin position="6"/>
        <end position="92"/>
    </location>
</feature>
<evidence type="ECO:0000256" key="4">
    <source>
        <dbReference type="ARBA" id="ARBA00023274"/>
    </source>
</evidence>
<evidence type="ECO:0000259" key="7">
    <source>
        <dbReference type="Pfam" id="PF01386"/>
    </source>
</evidence>
<dbReference type="EMBL" id="JBHTJZ010000071">
    <property type="protein sequence ID" value="MFD0962131.1"/>
    <property type="molecule type" value="Genomic_DNA"/>
</dbReference>
<feature type="domain" description="Large ribosomal subunit protein bL25 beta" evidence="8">
    <location>
        <begin position="100"/>
        <end position="183"/>
    </location>
</feature>
<evidence type="ECO:0000259" key="8">
    <source>
        <dbReference type="Pfam" id="PF14693"/>
    </source>
</evidence>
<dbReference type="Proteomes" id="UP001596989">
    <property type="component" value="Unassembled WGS sequence"/>
</dbReference>
<proteinExistence type="inferred from homology"/>
<comment type="subunit">
    <text evidence="5">Part of the 50S ribosomal subunit; part of the 5S rRNA/L5/L18/L25 subcomplex. Contacts the 5S rRNA. Binds to the 5S rRNA independently of L5 and L18.</text>
</comment>
<dbReference type="NCBIfam" id="TIGR00731">
    <property type="entry name" value="bL25_bact_ctc"/>
    <property type="match status" value="1"/>
</dbReference>
<dbReference type="InterPro" id="IPR020930">
    <property type="entry name" value="Ribosomal_uL5_bac-type"/>
</dbReference>
<dbReference type="Gene3D" id="2.40.240.10">
    <property type="entry name" value="Ribosomal Protein L25, Chain P"/>
    <property type="match status" value="1"/>
</dbReference>
<gene>
    <name evidence="5" type="primary">rplY</name>
    <name evidence="5" type="synonym">ctc</name>
    <name evidence="9" type="ORF">ACFQ2I_22575</name>
</gene>
<dbReference type="RefSeq" id="WP_377568363.1">
    <property type="nucleotide sequence ID" value="NZ_JBHTJZ010000071.1"/>
</dbReference>
<evidence type="ECO:0000256" key="6">
    <source>
        <dbReference type="SAM" id="MobiDB-lite"/>
    </source>
</evidence>
<keyword evidence="2 5" id="KW-0694">RNA-binding</keyword>
<dbReference type="HAMAP" id="MF_01334">
    <property type="entry name" value="Ribosomal_bL25_CTC"/>
    <property type="match status" value="1"/>
</dbReference>